<dbReference type="InterPro" id="IPR020846">
    <property type="entry name" value="MFS_dom"/>
</dbReference>
<keyword evidence="7 9" id="KW-0472">Membrane</keyword>
<evidence type="ECO:0000256" key="1">
    <source>
        <dbReference type="ARBA" id="ARBA00004651"/>
    </source>
</evidence>
<feature type="transmembrane region" description="Helical" evidence="9">
    <location>
        <begin position="254"/>
        <end position="272"/>
    </location>
</feature>
<dbReference type="InterPro" id="IPR050171">
    <property type="entry name" value="MFS_Transporters"/>
</dbReference>
<feature type="domain" description="Major facilitator superfamily (MFS) profile" evidence="10">
    <location>
        <begin position="24"/>
        <end position="480"/>
    </location>
</feature>
<feature type="transmembrane region" description="Helical" evidence="9">
    <location>
        <begin position="223"/>
        <end position="248"/>
    </location>
</feature>
<dbReference type="NCBIfam" id="TIGR00924">
    <property type="entry name" value="yjdL_sub1_fam"/>
    <property type="match status" value="1"/>
</dbReference>
<feature type="transmembrane region" description="Helical" evidence="9">
    <location>
        <begin position="156"/>
        <end position="176"/>
    </location>
</feature>
<dbReference type="AlphaFoldDB" id="A0A1M7GAH0"/>
<keyword evidence="3" id="KW-1003">Cell membrane</keyword>
<dbReference type="Pfam" id="PF00854">
    <property type="entry name" value="PTR2"/>
    <property type="match status" value="1"/>
</dbReference>
<dbReference type="InterPro" id="IPR005279">
    <property type="entry name" value="Dipep/tripep_permease"/>
</dbReference>
<feature type="transmembrane region" description="Helical" evidence="9">
    <location>
        <begin position="182"/>
        <end position="202"/>
    </location>
</feature>
<dbReference type="OrthoDB" id="9772725at2"/>
<dbReference type="GO" id="GO:0005886">
    <property type="term" value="C:plasma membrane"/>
    <property type="evidence" value="ECO:0007669"/>
    <property type="project" value="UniProtKB-SubCell"/>
</dbReference>
<sequence length="487" mass="51902">MTTENVSRSAPEKQFFGHPRSLATLFGMEVWERFSFYGMQAILLIYLYYEVSRGGLGISQPVAIGIVGAYGSGVYLASILGGWFADRIFGAERTLFYSGLVVMVGHIALAVLPGVHGVTAGLICVALGSGGVKATCSSLVGSLYEPGSDRRDAGFSIFYLGINVGGFVGPLLTGLLQQNAGFHYGFGIAAIGMALGLAQYAFGRKKLPASQKTAPNPLEAGRLKYYGLAVIALVGALLGAVALGWVRADNLSDVLLVVIAIAAVAYFAIILSSPRINTEERRRVLAFIPLFLTSGAYWALYSQSYTVITAFFDQRVDRNVFGWEVPVGWLVSAQALTVIVLSGVFAWLWTILGKRQPSSASKFVIAMFVIGLTFLGYLPYLGAEGAAMPLFMLVLLLLGFTASELCLSPIGLSVTTRLAPAAFQTQMMALFFMSLALGFAAGGSLGAFYTEANEVNYFIAMAGLGIVTAVLLMLCLPFIKRASRGTE</sequence>
<dbReference type="InterPro" id="IPR018456">
    <property type="entry name" value="PTR2_symporter_CS"/>
</dbReference>
<evidence type="ECO:0000313" key="12">
    <source>
        <dbReference type="EMBL" id="SHM13382.1"/>
    </source>
</evidence>
<keyword evidence="5" id="KW-0571">Peptide transport</keyword>
<evidence type="ECO:0000313" key="13">
    <source>
        <dbReference type="Proteomes" id="UP000184123"/>
    </source>
</evidence>
<keyword evidence="6 9" id="KW-1133">Transmembrane helix</keyword>
<gene>
    <name evidence="11" type="ORF">HCU01_16760</name>
    <name evidence="12" type="ORF">SAMN05660971_02269</name>
</gene>
<feature type="transmembrane region" description="Helical" evidence="9">
    <location>
        <begin position="386"/>
        <end position="407"/>
    </location>
</feature>
<dbReference type="STRING" id="44933.SAMN05660971_02269"/>
<evidence type="ECO:0000259" key="10">
    <source>
        <dbReference type="PROSITE" id="PS50850"/>
    </source>
</evidence>
<dbReference type="Proteomes" id="UP000184123">
    <property type="component" value="Unassembled WGS sequence"/>
</dbReference>
<reference evidence="11 14" key="2">
    <citation type="submission" date="2019-07" db="EMBL/GenBank/DDBJ databases">
        <title>Whole genome shotgun sequence of Halomonas cupida NBRC 102219.</title>
        <authorList>
            <person name="Hosoyama A."/>
            <person name="Uohara A."/>
            <person name="Ohji S."/>
            <person name="Ichikawa N."/>
        </authorList>
    </citation>
    <scope>NUCLEOTIDE SEQUENCE [LARGE SCALE GENOMIC DNA]</scope>
    <source>
        <strain evidence="11 14">NBRC 102219</strain>
    </source>
</reference>
<feature type="transmembrane region" description="Helical" evidence="9">
    <location>
        <begin position="95"/>
        <end position="112"/>
    </location>
</feature>
<dbReference type="GO" id="GO:1904680">
    <property type="term" value="F:peptide transmembrane transporter activity"/>
    <property type="evidence" value="ECO:0007669"/>
    <property type="project" value="InterPro"/>
</dbReference>
<keyword evidence="5" id="KW-0653">Protein transport</keyword>
<keyword evidence="2 8" id="KW-0813">Transport</keyword>
<dbReference type="GO" id="GO:0006857">
    <property type="term" value="P:oligopeptide transport"/>
    <property type="evidence" value="ECO:0007669"/>
    <property type="project" value="InterPro"/>
</dbReference>
<dbReference type="PANTHER" id="PTHR23517">
    <property type="entry name" value="RESISTANCE PROTEIN MDTM, PUTATIVE-RELATED-RELATED"/>
    <property type="match status" value="1"/>
</dbReference>
<proteinExistence type="inferred from homology"/>
<protein>
    <submittedName>
        <fullName evidence="11">MFS transporter</fullName>
    </submittedName>
    <submittedName>
        <fullName evidence="12">Proton-dependent oligopeptide transporter, POT family</fullName>
    </submittedName>
</protein>
<feature type="transmembrane region" description="Helical" evidence="9">
    <location>
        <begin position="30"/>
        <end position="49"/>
    </location>
</feature>
<feature type="transmembrane region" description="Helical" evidence="9">
    <location>
        <begin position="327"/>
        <end position="351"/>
    </location>
</feature>
<comment type="subcellular location">
    <subcellularLocation>
        <location evidence="1">Cell membrane</location>
        <topology evidence="1">Multi-pass membrane protein</topology>
    </subcellularLocation>
    <subcellularLocation>
        <location evidence="8">Membrane</location>
        <topology evidence="8">Multi-pass membrane protein</topology>
    </subcellularLocation>
</comment>
<reference evidence="12 13" key="1">
    <citation type="submission" date="2016-11" db="EMBL/GenBank/DDBJ databases">
        <authorList>
            <person name="Jaros S."/>
            <person name="Januszkiewicz K."/>
            <person name="Wedrychowicz H."/>
        </authorList>
    </citation>
    <scope>NUCLEOTIDE SEQUENCE [LARGE SCALE GENOMIC DNA]</scope>
    <source>
        <strain evidence="12 13">DSM 4740</strain>
    </source>
</reference>
<feature type="transmembrane region" description="Helical" evidence="9">
    <location>
        <begin position="61"/>
        <end position="83"/>
    </location>
</feature>
<dbReference type="CDD" id="cd17346">
    <property type="entry name" value="MFS_DtpA_like"/>
    <property type="match status" value="1"/>
</dbReference>
<organism evidence="12 13">
    <name type="scientific">Halomonas cupida</name>
    <dbReference type="NCBI Taxonomy" id="44933"/>
    <lineage>
        <taxon>Bacteria</taxon>
        <taxon>Pseudomonadati</taxon>
        <taxon>Pseudomonadota</taxon>
        <taxon>Gammaproteobacteria</taxon>
        <taxon>Oceanospirillales</taxon>
        <taxon>Halomonadaceae</taxon>
        <taxon>Halomonas</taxon>
    </lineage>
</organism>
<evidence type="ECO:0000256" key="9">
    <source>
        <dbReference type="SAM" id="Phobius"/>
    </source>
</evidence>
<dbReference type="PANTHER" id="PTHR23517:SF15">
    <property type="entry name" value="PROTON-DEPENDENT OLIGOPEPTIDE FAMILY TRANSPORT PROTEIN"/>
    <property type="match status" value="1"/>
</dbReference>
<keyword evidence="4 8" id="KW-0812">Transmembrane</keyword>
<dbReference type="PROSITE" id="PS50850">
    <property type="entry name" value="MFS"/>
    <property type="match status" value="1"/>
</dbReference>
<name>A0A1M7GAH0_9GAMM</name>
<feature type="transmembrane region" description="Helical" evidence="9">
    <location>
        <begin position="118"/>
        <end position="144"/>
    </location>
</feature>
<dbReference type="PROSITE" id="PS01023">
    <property type="entry name" value="PTR2_2"/>
    <property type="match status" value="1"/>
</dbReference>
<dbReference type="InterPro" id="IPR036259">
    <property type="entry name" value="MFS_trans_sf"/>
</dbReference>
<feature type="transmembrane region" description="Helical" evidence="9">
    <location>
        <begin position="284"/>
        <end position="301"/>
    </location>
</feature>
<dbReference type="EMBL" id="FRCA01000005">
    <property type="protein sequence ID" value="SHM13382.1"/>
    <property type="molecule type" value="Genomic_DNA"/>
</dbReference>
<evidence type="ECO:0000313" key="11">
    <source>
        <dbReference type="EMBL" id="GEN23727.1"/>
    </source>
</evidence>
<evidence type="ECO:0000256" key="3">
    <source>
        <dbReference type="ARBA" id="ARBA00022475"/>
    </source>
</evidence>
<evidence type="ECO:0000313" key="14">
    <source>
        <dbReference type="Proteomes" id="UP000321726"/>
    </source>
</evidence>
<feature type="transmembrane region" description="Helical" evidence="9">
    <location>
        <begin position="428"/>
        <end position="449"/>
    </location>
</feature>
<evidence type="ECO:0000256" key="5">
    <source>
        <dbReference type="ARBA" id="ARBA00022856"/>
    </source>
</evidence>
<dbReference type="Proteomes" id="UP000321726">
    <property type="component" value="Unassembled WGS sequence"/>
</dbReference>
<feature type="transmembrane region" description="Helical" evidence="9">
    <location>
        <begin position="455"/>
        <end position="479"/>
    </location>
</feature>
<dbReference type="SUPFAM" id="SSF103473">
    <property type="entry name" value="MFS general substrate transporter"/>
    <property type="match status" value="1"/>
</dbReference>
<keyword evidence="14" id="KW-1185">Reference proteome</keyword>
<dbReference type="InterPro" id="IPR000109">
    <property type="entry name" value="POT_fam"/>
</dbReference>
<evidence type="ECO:0000256" key="4">
    <source>
        <dbReference type="ARBA" id="ARBA00022692"/>
    </source>
</evidence>
<comment type="similarity">
    <text evidence="8">Belongs to the major facilitator superfamily. Proton-dependent oligopeptide transporter (POT/PTR) (TC 2.A.17) family.</text>
</comment>
<feature type="transmembrane region" description="Helical" evidence="9">
    <location>
        <begin position="363"/>
        <end position="380"/>
    </location>
</feature>
<evidence type="ECO:0000256" key="7">
    <source>
        <dbReference type="ARBA" id="ARBA00023136"/>
    </source>
</evidence>
<evidence type="ECO:0000256" key="2">
    <source>
        <dbReference type="ARBA" id="ARBA00022448"/>
    </source>
</evidence>
<dbReference type="RefSeq" id="WP_073435300.1">
    <property type="nucleotide sequence ID" value="NZ_BJXU01000054.1"/>
</dbReference>
<evidence type="ECO:0000256" key="8">
    <source>
        <dbReference type="RuleBase" id="RU003755"/>
    </source>
</evidence>
<evidence type="ECO:0000256" key="6">
    <source>
        <dbReference type="ARBA" id="ARBA00022989"/>
    </source>
</evidence>
<accession>A0A1M7GAH0</accession>
<dbReference type="Gene3D" id="1.20.1250.20">
    <property type="entry name" value="MFS general substrate transporter like domains"/>
    <property type="match status" value="1"/>
</dbReference>
<dbReference type="EMBL" id="BJXU01000054">
    <property type="protein sequence ID" value="GEN23727.1"/>
    <property type="molecule type" value="Genomic_DNA"/>
</dbReference>